<feature type="region of interest" description="Disordered" evidence="11">
    <location>
        <begin position="70"/>
        <end position="89"/>
    </location>
</feature>
<evidence type="ECO:0000256" key="4">
    <source>
        <dbReference type="ARBA" id="ARBA00022723"/>
    </source>
</evidence>
<dbReference type="EC" id="2.3.2.27" evidence="10"/>
<name>A0A367J0Z4_RHIAZ</name>
<keyword evidence="3 10" id="KW-0808">Transferase</keyword>
<evidence type="ECO:0000256" key="2">
    <source>
        <dbReference type="ARBA" id="ARBA00004906"/>
    </source>
</evidence>
<comment type="pathway">
    <text evidence="2 10">Protein modification; protein ubiquitination.</text>
</comment>
<dbReference type="Pfam" id="PF02617">
    <property type="entry name" value="ClpS"/>
    <property type="match status" value="1"/>
</dbReference>
<dbReference type="Proteomes" id="UP000252139">
    <property type="component" value="Unassembled WGS sequence"/>
</dbReference>
<dbReference type="SMART" id="SM00396">
    <property type="entry name" value="ZnF_UBR1"/>
    <property type="match status" value="1"/>
</dbReference>
<evidence type="ECO:0000313" key="14">
    <source>
        <dbReference type="Proteomes" id="UP000252139"/>
    </source>
</evidence>
<comment type="catalytic activity">
    <reaction evidence="1 10">
        <text>S-ubiquitinyl-[E2 ubiquitin-conjugating enzyme]-L-cysteine + [acceptor protein]-L-lysine = [E2 ubiquitin-conjugating enzyme]-L-cysteine + N(6)-ubiquitinyl-[acceptor protein]-L-lysine.</text>
        <dbReference type="EC" id="2.3.2.27"/>
    </reaction>
</comment>
<feature type="compositionally biased region" description="Polar residues" evidence="11">
    <location>
        <begin position="80"/>
        <end position="89"/>
    </location>
</feature>
<comment type="similarity">
    <text evidence="8 10">Belongs to the E3 ubiquitin-protein ligase UBR1-like family.</text>
</comment>
<keyword evidence="4 10" id="KW-0479">Metal-binding</keyword>
<dbReference type="GO" id="GO:0008270">
    <property type="term" value="F:zinc ion binding"/>
    <property type="evidence" value="ECO:0007669"/>
    <property type="project" value="UniProtKB-UniRule"/>
</dbReference>
<proteinExistence type="inferred from homology"/>
<dbReference type="Gene3D" id="3.30.1390.10">
    <property type="match status" value="1"/>
</dbReference>
<dbReference type="FunFam" id="2.10.110.30:FF:000001">
    <property type="entry name" value="E3 ubiquitin-protein ligase UBR2 isoform 1"/>
    <property type="match status" value="1"/>
</dbReference>
<evidence type="ECO:0000256" key="11">
    <source>
        <dbReference type="SAM" id="MobiDB-lite"/>
    </source>
</evidence>
<evidence type="ECO:0000256" key="3">
    <source>
        <dbReference type="ARBA" id="ARBA00022679"/>
    </source>
</evidence>
<dbReference type="SUPFAM" id="SSF54736">
    <property type="entry name" value="ClpS-like"/>
    <property type="match status" value="1"/>
</dbReference>
<dbReference type="Gene3D" id="2.10.110.30">
    <property type="match status" value="1"/>
</dbReference>
<dbReference type="UniPathway" id="UPA00143"/>
<dbReference type="InterPro" id="IPR003769">
    <property type="entry name" value="ClpS_core"/>
</dbReference>
<feature type="zinc finger region" description="UBR-type" evidence="9">
    <location>
        <begin position="106"/>
        <end position="178"/>
    </location>
</feature>
<reference evidence="13 14" key="1">
    <citation type="journal article" date="2018" name="G3 (Bethesda)">
        <title>Phylogenetic and Phylogenomic Definition of Rhizopus Species.</title>
        <authorList>
            <person name="Gryganskyi A.P."/>
            <person name="Golan J."/>
            <person name="Dolatabadi S."/>
            <person name="Mondo S."/>
            <person name="Robb S."/>
            <person name="Idnurm A."/>
            <person name="Muszewska A."/>
            <person name="Steczkiewicz K."/>
            <person name="Masonjones S."/>
            <person name="Liao H.L."/>
            <person name="Gajdeczka M.T."/>
            <person name="Anike F."/>
            <person name="Vuek A."/>
            <person name="Anishchenko I.M."/>
            <person name="Voigt K."/>
            <person name="de Hoog G.S."/>
            <person name="Smith M.E."/>
            <person name="Heitman J."/>
            <person name="Vilgalys R."/>
            <person name="Stajich J.E."/>
        </authorList>
    </citation>
    <scope>NUCLEOTIDE SEQUENCE [LARGE SCALE GENOMIC DNA]</scope>
    <source>
        <strain evidence="13 14">CBS 357.93</strain>
    </source>
</reference>
<accession>A0A367J0Z4</accession>
<dbReference type="Pfam" id="PF02207">
    <property type="entry name" value="zf-UBR"/>
    <property type="match status" value="1"/>
</dbReference>
<evidence type="ECO:0000256" key="10">
    <source>
        <dbReference type="RuleBase" id="RU366018"/>
    </source>
</evidence>
<dbReference type="PANTHER" id="PTHR21497">
    <property type="entry name" value="UBIQUITIN LIGASE E3 ALPHA-RELATED"/>
    <property type="match status" value="1"/>
</dbReference>
<evidence type="ECO:0000313" key="13">
    <source>
        <dbReference type="EMBL" id="RCH83596.1"/>
    </source>
</evidence>
<dbReference type="GO" id="GO:0005737">
    <property type="term" value="C:cytoplasm"/>
    <property type="evidence" value="ECO:0007669"/>
    <property type="project" value="TreeGrafter"/>
</dbReference>
<comment type="function">
    <text evidence="10">Ubiquitin ligase protein which is a component of the N-end rule pathway. Recognizes and binds to proteins bearing specific N-terminal residues that are destabilizing according to the N-end rule, leading to their ubiquitination and subsequent degradation.</text>
</comment>
<sequence length="426" mass="48045">MSTNRSFKNEEGSLSDFLWQTPLLFNCHFGEYAKQVILSRCYEELWMNNESVMQQYFFSSKEELLQTIRRQSRPHDGREQSTITDPKSWHSNQILPAEDLSSQKGRQCGHVFRKGEPVYRCRNCGLDDTCVFCSKCFHATNHDGHDILFSVSPGSGGCCDCGDPEAWKVPLQCNIHSLSTQDNDTHTHLSETTSLDPALLSAIRFTIVSVVDFLLDNFAIAPEEVALNPSTEDLLRENRYQRKQLGRIGVPLDRPTLSLSQNTTIMQDIPMDQTETVEEDVDMDKDNGNANKATGFTSKEQDGELYACIAWNDEAHAFSHVLESIMTATGWDWAKAKRIVDVIHVHGREIIAVSTDIEELRKIAAPLSAINLGVTIRPAKETFREQVAGLLVDWLNELISGKHKFFSNILGGDAIIRDMLCEELCR</sequence>
<evidence type="ECO:0000256" key="8">
    <source>
        <dbReference type="ARBA" id="ARBA00046341"/>
    </source>
</evidence>
<evidence type="ECO:0000256" key="6">
    <source>
        <dbReference type="ARBA" id="ARBA00022786"/>
    </source>
</evidence>
<evidence type="ECO:0000256" key="1">
    <source>
        <dbReference type="ARBA" id="ARBA00000900"/>
    </source>
</evidence>
<dbReference type="CDD" id="cd19673">
    <property type="entry name" value="UBR-box_UBR3"/>
    <property type="match status" value="1"/>
</dbReference>
<dbReference type="GO" id="GO:0071596">
    <property type="term" value="P:ubiquitin-dependent protein catabolic process via the N-end rule pathway"/>
    <property type="evidence" value="ECO:0007669"/>
    <property type="project" value="UniProtKB-UniRule"/>
</dbReference>
<dbReference type="PROSITE" id="PS51157">
    <property type="entry name" value="ZF_UBR"/>
    <property type="match status" value="1"/>
</dbReference>
<comment type="caution">
    <text evidence="13">The sequence shown here is derived from an EMBL/GenBank/DDBJ whole genome shotgun (WGS) entry which is preliminary data.</text>
</comment>
<dbReference type="InterPro" id="IPR039164">
    <property type="entry name" value="UBR1-like"/>
</dbReference>
<dbReference type="EMBL" id="PJQL01002612">
    <property type="protein sequence ID" value="RCH83596.1"/>
    <property type="molecule type" value="Genomic_DNA"/>
</dbReference>
<feature type="non-terminal residue" evidence="13">
    <location>
        <position position="426"/>
    </location>
</feature>
<evidence type="ECO:0000256" key="7">
    <source>
        <dbReference type="ARBA" id="ARBA00022833"/>
    </source>
</evidence>
<keyword evidence="5 10" id="KW-0863">Zinc-finger</keyword>
<dbReference type="OrthoDB" id="26387at2759"/>
<gene>
    <name evidence="13" type="ORF">CU097_001163</name>
</gene>
<dbReference type="STRING" id="86630.A0A367J0Z4"/>
<keyword evidence="14" id="KW-1185">Reference proteome</keyword>
<keyword evidence="6 10" id="KW-0833">Ubl conjugation pathway</keyword>
<protein>
    <recommendedName>
        <fullName evidence="10">E3 ubiquitin-protein ligase</fullName>
        <ecNumber evidence="10">2.3.2.27</ecNumber>
    </recommendedName>
</protein>
<dbReference type="AlphaFoldDB" id="A0A367J0Z4"/>
<evidence type="ECO:0000256" key="5">
    <source>
        <dbReference type="ARBA" id="ARBA00022771"/>
    </source>
</evidence>
<keyword evidence="7 10" id="KW-0862">Zinc</keyword>
<evidence type="ECO:0000259" key="12">
    <source>
        <dbReference type="PROSITE" id="PS51157"/>
    </source>
</evidence>
<dbReference type="InterPro" id="IPR003126">
    <property type="entry name" value="Znf_UBR"/>
</dbReference>
<dbReference type="PANTHER" id="PTHR21497:SF24">
    <property type="entry name" value="E3 UBIQUITIN-PROTEIN LIGASE UBR1"/>
    <property type="match status" value="1"/>
</dbReference>
<dbReference type="GO" id="GO:0000151">
    <property type="term" value="C:ubiquitin ligase complex"/>
    <property type="evidence" value="ECO:0007669"/>
    <property type="project" value="TreeGrafter"/>
</dbReference>
<feature type="domain" description="UBR-type" evidence="12">
    <location>
        <begin position="106"/>
        <end position="178"/>
    </location>
</feature>
<dbReference type="GO" id="GO:0016567">
    <property type="term" value="P:protein ubiquitination"/>
    <property type="evidence" value="ECO:0007669"/>
    <property type="project" value="UniProtKB-UniRule"/>
</dbReference>
<dbReference type="GO" id="GO:0061630">
    <property type="term" value="F:ubiquitin protein ligase activity"/>
    <property type="evidence" value="ECO:0007669"/>
    <property type="project" value="UniProtKB-UniRule"/>
</dbReference>
<dbReference type="InterPro" id="IPR014719">
    <property type="entry name" value="Ribosomal_bL12_C/ClpS-like"/>
</dbReference>
<evidence type="ECO:0000256" key="9">
    <source>
        <dbReference type="PROSITE-ProRule" id="PRU00508"/>
    </source>
</evidence>
<organism evidence="13 14">
    <name type="scientific">Rhizopus azygosporus</name>
    <name type="common">Rhizopus microsporus var. azygosporus</name>
    <dbReference type="NCBI Taxonomy" id="86630"/>
    <lineage>
        <taxon>Eukaryota</taxon>
        <taxon>Fungi</taxon>
        <taxon>Fungi incertae sedis</taxon>
        <taxon>Mucoromycota</taxon>
        <taxon>Mucoromycotina</taxon>
        <taxon>Mucoromycetes</taxon>
        <taxon>Mucorales</taxon>
        <taxon>Mucorineae</taxon>
        <taxon>Rhizopodaceae</taxon>
        <taxon>Rhizopus</taxon>
    </lineage>
</organism>